<dbReference type="InterPro" id="IPR003343">
    <property type="entry name" value="Big_2"/>
</dbReference>
<dbReference type="PANTHER" id="PTHR30404:SF0">
    <property type="entry name" value="N-ACETYLMURAMOYL-L-ALANINE AMIDASE AMIC"/>
    <property type="match status" value="1"/>
</dbReference>
<sequence>MFFISNMTVPAHAEGDEQKKDLSPDSFLTGIEILGESIDTFEPEQFKYEVVIPTGVDYDDLEISALKSDPKASVQVNKVQKEERIDIVVTAQDQSKSIYTLNLQSKQSSDSSLKHVEVDGEKYQLEPDETKEITLPYGSDLPKIIPFATSSEASVSQELPSKLPGQVKIVIEAEDGSESSTYKVLLLEGEQKLEKINFKEQQIFISLQESKQLELSVKPAEAELPEIKWSSSDSDIIQVNDEGELLAKTVGKAEITAQVETEEGPITASLTANSFKHGDVTGNGKVEVADAIEILRYDAKLVKEVSDAFYLAGDLNKDGRINAADAISILRYLAKLEDYLGPPPQADTDFTVILDSGHGGADVGAVYRDSRGRVLYTELELNDQLTEKISEELRKSGVNVKYTRHYSENYTLGLKERMEIANNMDADLFISVHHDGSSNSNAKGVSTFYSTYLPRIQTDTVYVENRTTGQRHEYVAERRVNGVSRLFFKDDNGNVVSGSFSEYRAYDENPPPESAASEELAKRLFDGLADTGLRKRTCSDSRYYVTRNSVVPSVLIEAGFVTNYDDVTQAADPEVQRIRAQRIAGIIVQFLNEQNK</sequence>
<dbReference type="InterPro" id="IPR002105">
    <property type="entry name" value="Dockerin_1_rpt"/>
</dbReference>
<dbReference type="InterPro" id="IPR036439">
    <property type="entry name" value="Dockerin_dom_sf"/>
</dbReference>
<keyword evidence="1 3" id="KW-0378">Hydrolase</keyword>
<dbReference type="GO" id="GO:0008745">
    <property type="term" value="F:N-acetylmuramoyl-L-alanine amidase activity"/>
    <property type="evidence" value="ECO:0007669"/>
    <property type="project" value="UniProtKB-EC"/>
</dbReference>
<dbReference type="PROSITE" id="PS00448">
    <property type="entry name" value="CLOS_CELLULOSOME_RPT"/>
    <property type="match status" value="1"/>
</dbReference>
<dbReference type="SMART" id="SM00646">
    <property type="entry name" value="Ami_3"/>
    <property type="match status" value="1"/>
</dbReference>
<accession>A0AAU8HWT6</accession>
<dbReference type="PANTHER" id="PTHR30404">
    <property type="entry name" value="N-ACETYLMURAMOYL-L-ALANINE AMIDASE"/>
    <property type="match status" value="1"/>
</dbReference>
<dbReference type="SUPFAM" id="SSF49373">
    <property type="entry name" value="Invasin/intimin cell-adhesion fragments"/>
    <property type="match status" value="1"/>
</dbReference>
<evidence type="ECO:0000256" key="1">
    <source>
        <dbReference type="ARBA" id="ARBA00022801"/>
    </source>
</evidence>
<name>A0AAU8HWT6_9FIRM</name>
<dbReference type="InterPro" id="IPR016134">
    <property type="entry name" value="Dockerin_dom"/>
</dbReference>
<dbReference type="CDD" id="cd14256">
    <property type="entry name" value="Dockerin_I"/>
    <property type="match status" value="1"/>
</dbReference>
<dbReference type="InterPro" id="IPR050695">
    <property type="entry name" value="N-acetylmuramoyl_amidase_3"/>
</dbReference>
<dbReference type="InterPro" id="IPR008964">
    <property type="entry name" value="Invasin/intimin_cell_adhesion"/>
</dbReference>
<feature type="domain" description="Dockerin" evidence="2">
    <location>
        <begin position="273"/>
        <end position="342"/>
    </location>
</feature>
<dbReference type="GO" id="GO:0004553">
    <property type="term" value="F:hydrolase activity, hydrolyzing O-glycosyl compounds"/>
    <property type="evidence" value="ECO:0007669"/>
    <property type="project" value="InterPro"/>
</dbReference>
<dbReference type="SUPFAM" id="SSF63446">
    <property type="entry name" value="Type I dockerin domain"/>
    <property type="match status" value="1"/>
</dbReference>
<dbReference type="SUPFAM" id="SSF53187">
    <property type="entry name" value="Zn-dependent exopeptidases"/>
    <property type="match status" value="1"/>
</dbReference>
<dbReference type="Pfam" id="PF01520">
    <property type="entry name" value="Amidase_3"/>
    <property type="match status" value="1"/>
</dbReference>
<dbReference type="RefSeq" id="WP_353894420.1">
    <property type="nucleotide sequence ID" value="NZ_CP159485.1"/>
</dbReference>
<dbReference type="GO" id="GO:0030288">
    <property type="term" value="C:outer membrane-bounded periplasmic space"/>
    <property type="evidence" value="ECO:0007669"/>
    <property type="project" value="TreeGrafter"/>
</dbReference>
<dbReference type="CDD" id="cd02696">
    <property type="entry name" value="MurNAc-LAA"/>
    <property type="match status" value="1"/>
</dbReference>
<reference evidence="3" key="1">
    <citation type="journal article" date="2018" name="Antonie Van Leeuwenhoek">
        <title>Proteinivorax hydrogeniformans sp. nov., an anaerobic, haloalkaliphilic bacterium fermenting proteinaceous compounds with high hydrogen production.</title>
        <authorList>
            <person name="Boltyanskaya Y."/>
            <person name="Detkova E."/>
            <person name="Pimenov N."/>
            <person name="Kevbrin V."/>
        </authorList>
    </citation>
    <scope>NUCLEOTIDE SEQUENCE</scope>
    <source>
        <strain evidence="3">Z-710</strain>
    </source>
</reference>
<dbReference type="PROSITE" id="PS51766">
    <property type="entry name" value="DOCKERIN"/>
    <property type="match status" value="1"/>
</dbReference>
<evidence type="ECO:0000313" key="3">
    <source>
        <dbReference type="EMBL" id="XCI29873.1"/>
    </source>
</evidence>
<dbReference type="GO" id="GO:0009253">
    <property type="term" value="P:peptidoglycan catabolic process"/>
    <property type="evidence" value="ECO:0007669"/>
    <property type="project" value="InterPro"/>
</dbReference>
<evidence type="ECO:0000259" key="2">
    <source>
        <dbReference type="PROSITE" id="PS51766"/>
    </source>
</evidence>
<dbReference type="Gene3D" id="3.40.630.40">
    <property type="entry name" value="Zn-dependent exopeptidases"/>
    <property type="match status" value="1"/>
</dbReference>
<dbReference type="AlphaFoldDB" id="A0AAU8HWT6"/>
<gene>
    <name evidence="3" type="ORF">PRVXH_001223</name>
</gene>
<dbReference type="EMBL" id="CP159485">
    <property type="protein sequence ID" value="XCI29873.1"/>
    <property type="molecule type" value="Genomic_DNA"/>
</dbReference>
<dbReference type="Pfam" id="PF00404">
    <property type="entry name" value="Dockerin_1"/>
    <property type="match status" value="1"/>
</dbReference>
<dbReference type="EC" id="3.5.1.28" evidence="3"/>
<dbReference type="Pfam" id="PF02368">
    <property type="entry name" value="Big_2"/>
    <property type="match status" value="1"/>
</dbReference>
<dbReference type="Gene3D" id="2.60.40.1080">
    <property type="match status" value="1"/>
</dbReference>
<proteinExistence type="predicted"/>
<organism evidence="3">
    <name type="scientific">Proteinivorax hydrogeniformans</name>
    <dbReference type="NCBI Taxonomy" id="1826727"/>
    <lineage>
        <taxon>Bacteria</taxon>
        <taxon>Bacillati</taxon>
        <taxon>Bacillota</taxon>
        <taxon>Clostridia</taxon>
        <taxon>Eubacteriales</taxon>
        <taxon>Proteinivoracaceae</taxon>
        <taxon>Proteinivorax</taxon>
    </lineage>
</organism>
<dbReference type="GO" id="GO:0000272">
    <property type="term" value="P:polysaccharide catabolic process"/>
    <property type="evidence" value="ECO:0007669"/>
    <property type="project" value="InterPro"/>
</dbReference>
<protein>
    <submittedName>
        <fullName evidence="3">N-acetylmuramoyl-L-alanine amidase</fullName>
        <ecNumber evidence="3">3.5.1.28</ecNumber>
    </submittedName>
</protein>
<dbReference type="InterPro" id="IPR002508">
    <property type="entry name" value="MurNAc-LAA_cat"/>
</dbReference>
<dbReference type="Gene3D" id="1.10.1330.10">
    <property type="entry name" value="Dockerin domain"/>
    <property type="match status" value="1"/>
</dbReference>
<reference evidence="3" key="2">
    <citation type="submission" date="2024-06" db="EMBL/GenBank/DDBJ databases">
        <authorList>
            <person name="Petrova K.O."/>
            <person name="Toshchakov S.V."/>
            <person name="Boltjanskaja Y.V."/>
            <person name="Kevbrin V.V."/>
        </authorList>
    </citation>
    <scope>NUCLEOTIDE SEQUENCE</scope>
    <source>
        <strain evidence="3">Z-710</strain>
    </source>
</reference>